<sequence>MAEDNGPAAFLGGVSGSMAASIRAQAAALTIEYESLKDYKTLVDELLSSLEKSPADPGKLADGTLPKGALGQNFTEAEALYTSYKTVHSELHKLSKGLATQIEGLGIAILTAGKGYAGVDEEARQRMAAIAKQAHDQYVRDRDPYAKQDDSPKADGKNKGGVV</sequence>
<reference evidence="2" key="1">
    <citation type="submission" date="2020-09" db="EMBL/GenBank/DDBJ databases">
        <title>Whole genome shotgun sequence of Streptomyces xanthophaeus NBRC 12829.</title>
        <authorList>
            <person name="Komaki H."/>
            <person name="Tamura T."/>
        </authorList>
    </citation>
    <scope>NUCLEOTIDE SEQUENCE</scope>
    <source>
        <strain evidence="2">NBRC 12829</strain>
    </source>
</reference>
<evidence type="ECO:0000313" key="2">
    <source>
        <dbReference type="EMBL" id="GHI89414.1"/>
    </source>
</evidence>
<feature type="compositionally biased region" description="Basic and acidic residues" evidence="1">
    <location>
        <begin position="133"/>
        <end position="163"/>
    </location>
</feature>
<comment type="caution">
    <text evidence="2">The sequence shown here is derived from an EMBL/GenBank/DDBJ whole genome shotgun (WGS) entry which is preliminary data.</text>
</comment>
<dbReference type="Proteomes" id="UP000600026">
    <property type="component" value="Unassembled WGS sequence"/>
</dbReference>
<evidence type="ECO:0000313" key="3">
    <source>
        <dbReference type="Proteomes" id="UP000600026"/>
    </source>
</evidence>
<name>A0A919H4K3_9ACTN</name>
<feature type="region of interest" description="Disordered" evidence="1">
    <location>
        <begin position="131"/>
        <end position="163"/>
    </location>
</feature>
<evidence type="ECO:0000256" key="1">
    <source>
        <dbReference type="SAM" id="MobiDB-lite"/>
    </source>
</evidence>
<keyword evidence="3" id="KW-1185">Reference proteome</keyword>
<dbReference type="EMBL" id="BNEE01000006">
    <property type="protein sequence ID" value="GHI89414.1"/>
    <property type="molecule type" value="Genomic_DNA"/>
</dbReference>
<organism evidence="2 3">
    <name type="scientific">Streptomyces xanthophaeus</name>
    <dbReference type="NCBI Taxonomy" id="67385"/>
    <lineage>
        <taxon>Bacteria</taxon>
        <taxon>Bacillati</taxon>
        <taxon>Actinomycetota</taxon>
        <taxon>Actinomycetes</taxon>
        <taxon>Kitasatosporales</taxon>
        <taxon>Streptomycetaceae</taxon>
        <taxon>Streptomyces</taxon>
    </lineage>
</organism>
<dbReference type="AlphaFoldDB" id="A0A919H4K3"/>
<accession>A0A919H4K3</accession>
<gene>
    <name evidence="2" type="ORF">Sxan_67780</name>
</gene>
<protein>
    <submittedName>
        <fullName evidence="2">Uncharacterized protein</fullName>
    </submittedName>
</protein>
<proteinExistence type="predicted"/>